<dbReference type="EMBL" id="LT632821">
    <property type="protein sequence ID" value="SFZ70673.1"/>
    <property type="molecule type" value="Genomic_DNA"/>
</dbReference>
<accession>A0A1M4NFA6</accession>
<sequence>MLYLNGFNTDLLINWKNDKLSSGRNSNDLRRLSQTQGGGAILEDLQRYPNPFSAMIGAKVFQNRNVHLFRKSLGLVVGMDIGASAWFQNSNFNLFDQVNNRTIFQLSGKYQENLASVGILKNTALIKMVVNPSWRQ</sequence>
<dbReference type="EMBL" id="LT632884">
    <property type="protein sequence ID" value="SFZ70789.1"/>
    <property type="molecule type" value="Genomic_DNA"/>
</dbReference>
<name>A0A1M4NFA6_HELAC</name>
<dbReference type="EMBL" id="LT632704">
    <property type="protein sequence ID" value="SFZ70401.1"/>
    <property type="molecule type" value="Genomic_DNA"/>
</dbReference>
<evidence type="ECO:0000313" key="3">
    <source>
        <dbReference type="EMBL" id="SFZ70789.1"/>
    </source>
</evidence>
<dbReference type="AlphaFoldDB" id="A0A1M4NFA6"/>
<gene>
    <name evidence="1" type="primary">omp1286</name>
    <name evidence="2" type="synonym">omp1633</name>
    <name evidence="3" type="synonym">omp586</name>
</gene>
<reference evidence="1" key="1">
    <citation type="submission" date="2016-10" db="EMBL/GenBank/DDBJ databases">
        <title>Proteomic and phylogenetic analysis of the outer membrane protein repertoire of gastric Helicobacter species.</title>
        <authorList>
            <person name="Joosten M."/>
        </authorList>
    </citation>
    <scope>NUCLEOTIDE SEQUENCE</scope>
    <source>
        <strain evidence="1">Acino1</strain>
        <strain evidence="2">Acino2</strain>
        <strain evidence="3">Acino4</strain>
    </source>
</reference>
<organism evidence="1">
    <name type="scientific">Helicobacter acinonychis</name>
    <name type="common">Helicobacter acinonyx</name>
    <dbReference type="NCBI Taxonomy" id="212"/>
    <lineage>
        <taxon>Bacteria</taxon>
        <taxon>Pseudomonadati</taxon>
        <taxon>Campylobacterota</taxon>
        <taxon>Epsilonproteobacteria</taxon>
        <taxon>Campylobacterales</taxon>
        <taxon>Helicobacteraceae</taxon>
        <taxon>Helicobacter</taxon>
    </lineage>
</organism>
<evidence type="ECO:0000313" key="2">
    <source>
        <dbReference type="EMBL" id="SFZ70673.1"/>
    </source>
</evidence>
<proteinExistence type="predicted"/>
<protein>
    <submittedName>
        <fullName evidence="1">OMP1286</fullName>
    </submittedName>
    <submittedName>
        <fullName evidence="2">OMP1633</fullName>
    </submittedName>
    <submittedName>
        <fullName evidence="3">OMP586</fullName>
    </submittedName>
</protein>
<evidence type="ECO:0000313" key="1">
    <source>
        <dbReference type="EMBL" id="SFZ70401.1"/>
    </source>
</evidence>